<dbReference type="Proteomes" id="UP001149079">
    <property type="component" value="Unassembled WGS sequence"/>
</dbReference>
<organism evidence="2 3">
    <name type="scientific">Penicillium bovifimosum</name>
    <dbReference type="NCBI Taxonomy" id="126998"/>
    <lineage>
        <taxon>Eukaryota</taxon>
        <taxon>Fungi</taxon>
        <taxon>Dikarya</taxon>
        <taxon>Ascomycota</taxon>
        <taxon>Pezizomycotina</taxon>
        <taxon>Eurotiomycetes</taxon>
        <taxon>Eurotiomycetidae</taxon>
        <taxon>Eurotiales</taxon>
        <taxon>Aspergillaceae</taxon>
        <taxon>Penicillium</taxon>
    </lineage>
</organism>
<comment type="caution">
    <text evidence="2">The sequence shown here is derived from an EMBL/GenBank/DDBJ whole genome shotgun (WGS) entry which is preliminary data.</text>
</comment>
<accession>A0A9W9L6T0</accession>
<dbReference type="EMBL" id="JAPQKL010000003">
    <property type="protein sequence ID" value="KAJ5139182.1"/>
    <property type="molecule type" value="Genomic_DNA"/>
</dbReference>
<feature type="region of interest" description="Disordered" evidence="1">
    <location>
        <begin position="154"/>
        <end position="174"/>
    </location>
</feature>
<evidence type="ECO:0000256" key="1">
    <source>
        <dbReference type="SAM" id="MobiDB-lite"/>
    </source>
</evidence>
<keyword evidence="3" id="KW-1185">Reference proteome</keyword>
<dbReference type="OrthoDB" id="4368593at2759"/>
<dbReference type="GeneID" id="81403944"/>
<dbReference type="RefSeq" id="XP_056523831.1">
    <property type="nucleotide sequence ID" value="XM_056664774.1"/>
</dbReference>
<feature type="region of interest" description="Disordered" evidence="1">
    <location>
        <begin position="1"/>
        <end position="20"/>
    </location>
</feature>
<evidence type="ECO:0000313" key="3">
    <source>
        <dbReference type="Proteomes" id="UP001149079"/>
    </source>
</evidence>
<proteinExistence type="predicted"/>
<name>A0A9W9L6T0_9EURO</name>
<sequence length="174" mass="19080">MAPEGGQPQKPKTPADPPRTIDEIAECALRVLRYIENSGTEDPYVTGFIRSIRKHAMNAQRGDGQGMTKVTEKIETTISAPAADSTAAWRSFRARDQATTAASVNRNNTPSPPGIPEIETCEDREIIVKVGGNWDLLRKLTPKNLVENLVERAERQRTPNGHQPLAEHASFVAA</sequence>
<feature type="region of interest" description="Disordered" evidence="1">
    <location>
        <begin position="98"/>
        <end position="117"/>
    </location>
</feature>
<dbReference type="AlphaFoldDB" id="A0A9W9L6T0"/>
<evidence type="ECO:0000313" key="2">
    <source>
        <dbReference type="EMBL" id="KAJ5139182.1"/>
    </source>
</evidence>
<reference evidence="2" key="2">
    <citation type="journal article" date="2023" name="IMA Fungus">
        <title>Comparative genomic study of the Penicillium genus elucidates a diverse pangenome and 15 lateral gene transfer events.</title>
        <authorList>
            <person name="Petersen C."/>
            <person name="Sorensen T."/>
            <person name="Nielsen M.R."/>
            <person name="Sondergaard T.E."/>
            <person name="Sorensen J.L."/>
            <person name="Fitzpatrick D.A."/>
            <person name="Frisvad J.C."/>
            <person name="Nielsen K.L."/>
        </authorList>
    </citation>
    <scope>NUCLEOTIDE SEQUENCE</scope>
    <source>
        <strain evidence="2">IBT 22155</strain>
    </source>
</reference>
<feature type="compositionally biased region" description="Polar residues" evidence="1">
    <location>
        <begin position="98"/>
        <end position="109"/>
    </location>
</feature>
<protein>
    <submittedName>
        <fullName evidence="2">Uncharacterized protein</fullName>
    </submittedName>
</protein>
<gene>
    <name evidence="2" type="ORF">N7515_004030</name>
</gene>
<reference evidence="2" key="1">
    <citation type="submission" date="2022-11" db="EMBL/GenBank/DDBJ databases">
        <authorList>
            <person name="Petersen C."/>
        </authorList>
    </citation>
    <scope>NUCLEOTIDE SEQUENCE</scope>
    <source>
        <strain evidence="2">IBT 22155</strain>
    </source>
</reference>